<sequence>MWRFAEEHFPHATLILDWYHASSYVWSAAAAIFGEQSDLRVPWVRQRLDALWDGRVHEVITALELHRAKGEGVTDAITYMTNHQGKMAYANYRARGLQVGSGTIESSCKQIVSARLTLAGMIWDADGAEAVAVVRAWLKSNRWDEAMRLRPAPKRGYQRRATPANDAAAAA</sequence>
<accession>A0A2A6RKC5</accession>
<evidence type="ECO:0000313" key="1">
    <source>
        <dbReference type="EMBL" id="PDW03355.1"/>
    </source>
</evidence>
<keyword evidence="2" id="KW-1185">Reference proteome</keyword>
<dbReference type="AlphaFoldDB" id="A0A2A6RKC5"/>
<evidence type="ECO:0008006" key="3">
    <source>
        <dbReference type="Google" id="ProtNLM"/>
    </source>
</evidence>
<proteinExistence type="predicted"/>
<evidence type="ECO:0000313" key="2">
    <source>
        <dbReference type="Proteomes" id="UP000220527"/>
    </source>
</evidence>
<organism evidence="1 2">
    <name type="scientific">Candidatus Viridilinea mediisalina</name>
    <dbReference type="NCBI Taxonomy" id="2024553"/>
    <lineage>
        <taxon>Bacteria</taxon>
        <taxon>Bacillati</taxon>
        <taxon>Chloroflexota</taxon>
        <taxon>Chloroflexia</taxon>
        <taxon>Chloroflexales</taxon>
        <taxon>Chloroflexineae</taxon>
        <taxon>Oscillochloridaceae</taxon>
        <taxon>Candidatus Viridilinea</taxon>
    </lineage>
</organism>
<name>A0A2A6RKC5_9CHLR</name>
<comment type="caution">
    <text evidence="1">The sequence shown here is derived from an EMBL/GenBank/DDBJ whole genome shotgun (WGS) entry which is preliminary data.</text>
</comment>
<reference evidence="2" key="1">
    <citation type="submission" date="2017-08" db="EMBL/GenBank/DDBJ databases">
        <authorList>
            <person name="Grouzdev D.S."/>
            <person name="Gaisin V.A."/>
            <person name="Rysina M.S."/>
            <person name="Gorlenko V.M."/>
        </authorList>
    </citation>
    <scope>NUCLEOTIDE SEQUENCE [LARGE SCALE GENOMIC DNA]</scope>
    <source>
        <strain evidence="2">Kir15-3F</strain>
    </source>
</reference>
<protein>
    <recommendedName>
        <fullName evidence="3">ISKra4 family transposase</fullName>
    </recommendedName>
</protein>
<dbReference type="EMBL" id="NQWI01000032">
    <property type="protein sequence ID" value="PDW03355.1"/>
    <property type="molecule type" value="Genomic_DNA"/>
</dbReference>
<dbReference type="Proteomes" id="UP000220527">
    <property type="component" value="Unassembled WGS sequence"/>
</dbReference>
<gene>
    <name evidence="1" type="ORF">CJ255_09220</name>
</gene>